<dbReference type="EMBL" id="CP013065">
    <property type="protein sequence ID" value="ALM12854.1"/>
    <property type="molecule type" value="Genomic_DNA"/>
</dbReference>
<evidence type="ECO:0000313" key="3">
    <source>
        <dbReference type="Proteomes" id="UP000069135"/>
    </source>
</evidence>
<sequence length="136" mass="15775">MGTRDDEDVWASYSQQERLTRADPRKDVLKREIEAQKGKQLEDREAQELKELKTKVNLKELKMQVGGKQEDAATHAKQEEEAKKPKPFHTETIKEKEEGEVESAQTKPTPEKLIKKEEAERKEQAQADQEYQQQVG</sequence>
<dbReference type="AlphaFoldDB" id="A0A0S1SQP9"/>
<name>A0A0S1SQP9_9BACT</name>
<dbReference type="STRING" id="1735162.PeribacterB2_0152"/>
<accession>A0A0S1SI34</accession>
<organism evidence="2 3">
    <name type="scientific">Candidatus Peribacter riflensis</name>
    <dbReference type="NCBI Taxonomy" id="1735162"/>
    <lineage>
        <taxon>Bacteria</taxon>
        <taxon>Candidatus Peregrinibacteriota</taxon>
        <taxon>Candidatus Peribacteria</taxon>
        <taxon>Candidatus Peribacterales</taxon>
        <taxon>Candidatus Peribacteraceae</taxon>
        <taxon>Candidatus Peribacter</taxon>
    </lineage>
</organism>
<reference evidence="2 3" key="2">
    <citation type="journal article" date="2016" name="PeerJ">
        <title>Analysis of five complete genome sequences for members of the class Peribacteria in the recently recognized Peregrinibacteria bacterial phylum.</title>
        <authorList>
            <person name="Anantharaman K."/>
            <person name="Brown C.T."/>
            <person name="Burstein D."/>
            <person name="Castelle C.J."/>
            <person name="Probst A.J."/>
            <person name="Thomas B.C."/>
            <person name="Williams K.H."/>
            <person name="Banfield J.F."/>
        </authorList>
    </citation>
    <scope>NUCLEOTIDE SEQUENCE [LARGE SCALE GENOMIC DNA]</scope>
    <source>
        <strain evidence="2">RIFOXYD1_FULL_PER-ii_59_16</strain>
    </source>
</reference>
<evidence type="ECO:0000313" key="2">
    <source>
        <dbReference type="EMBL" id="ALM12854.1"/>
    </source>
</evidence>
<proteinExistence type="predicted"/>
<feature type="compositionally biased region" description="Basic and acidic residues" evidence="1">
    <location>
        <begin position="63"/>
        <end position="97"/>
    </location>
</feature>
<accession>A0A0S1SJ65</accession>
<gene>
    <name evidence="2" type="ORF">PeribacterD1_0152</name>
</gene>
<feature type="region of interest" description="Disordered" evidence="1">
    <location>
        <begin position="1"/>
        <end position="24"/>
    </location>
</feature>
<feature type="compositionally biased region" description="Basic and acidic residues" evidence="1">
    <location>
        <begin position="109"/>
        <end position="125"/>
    </location>
</feature>
<dbReference type="Proteomes" id="UP000069135">
    <property type="component" value="Chromosome"/>
</dbReference>
<accession>A0A0S1SN67</accession>
<feature type="region of interest" description="Disordered" evidence="1">
    <location>
        <begin position="63"/>
        <end position="136"/>
    </location>
</feature>
<evidence type="ECO:0000256" key="1">
    <source>
        <dbReference type="SAM" id="MobiDB-lite"/>
    </source>
</evidence>
<protein>
    <submittedName>
        <fullName evidence="2">Uncharacterized protein</fullName>
    </submittedName>
</protein>
<dbReference type="KEGG" id="prf:PeribacterA2_0152"/>
<accession>A0A0S1SVL6</accession>
<accession>A0A0S1SQP9</accession>
<reference evidence="3" key="1">
    <citation type="submission" date="2015-10" db="EMBL/GenBank/DDBJ databases">
        <title>Analysis of five complete genome sequences for members of the class Peribacteria in the recently recognized Peregrinibacteria bacterial phylum.</title>
        <authorList>
            <person name="Anantharaman K."/>
            <person name="Brown C.T."/>
            <person name="Burstein D."/>
            <person name="Castelle C.J."/>
            <person name="Probst A.J."/>
            <person name="Thomas B.C."/>
            <person name="Williams K.H."/>
            <person name="Banfield J.F."/>
        </authorList>
    </citation>
    <scope>NUCLEOTIDE SEQUENCE [LARGE SCALE GENOMIC DNA]</scope>
</reference>
<feature type="compositionally biased region" description="Low complexity" evidence="1">
    <location>
        <begin position="126"/>
        <end position="136"/>
    </location>
</feature>